<feature type="compositionally biased region" description="Basic residues" evidence="1">
    <location>
        <begin position="8"/>
        <end position="20"/>
    </location>
</feature>
<sequence length="423" mass="47634">MINTQTERRRRRGRRRSRRRPYCAEQSYGDASHREVASSNLCRCAILLSCCFFLAQPVLVSANSFSCRDRSLCRTFSGCSRRDALFRSGHLCHGFPSYNGGPPITRFHWDDETETYECVKTNGTVCVHWTTKEQSPGEIQVGSCQRKEMGHEHCESWACLQDEADLCGFHDKIDCGSPVILADGTQVTTSCCYTDGDGYLVTTYRDIQKEWTSCICTKTVQKLSSASDSAAGASDSQKAMAEFGFSSDFRKAKTNYCVEWHCTERDITSTEVEDYVCTGFAESYCSNWEGSIEGTEEFEVSRCDCNFVNKTEEGHEYCSTWSCYEKGFNYHDPNLAWSAFGIIMASPLFFASFLLLADEDRHLAWWLLITLPVWAGFMIVTTFMGGVGALLITLAFQLGLPVFLCMGYKARQDCVKSTTVTHK</sequence>
<organism evidence="3 4">
    <name type="scientific">Chara braunii</name>
    <name type="common">Braun's stonewort</name>
    <dbReference type="NCBI Taxonomy" id="69332"/>
    <lineage>
        <taxon>Eukaryota</taxon>
        <taxon>Viridiplantae</taxon>
        <taxon>Streptophyta</taxon>
        <taxon>Charophyceae</taxon>
        <taxon>Charales</taxon>
        <taxon>Characeae</taxon>
        <taxon>Chara</taxon>
    </lineage>
</organism>
<comment type="caution">
    <text evidence="3">The sequence shown here is derived from an EMBL/GenBank/DDBJ whole genome shotgun (WGS) entry which is preliminary data.</text>
</comment>
<evidence type="ECO:0000256" key="1">
    <source>
        <dbReference type="SAM" id="MobiDB-lite"/>
    </source>
</evidence>
<name>A0A388M834_CHABU</name>
<dbReference type="AlphaFoldDB" id="A0A388M834"/>
<evidence type="ECO:0000256" key="2">
    <source>
        <dbReference type="SAM" id="Phobius"/>
    </source>
</evidence>
<keyword evidence="2" id="KW-1133">Transmembrane helix</keyword>
<keyword evidence="2" id="KW-0812">Transmembrane</keyword>
<dbReference type="Gramene" id="GBG90721">
    <property type="protein sequence ID" value="GBG90721"/>
    <property type="gene ID" value="CBR_g51230"/>
</dbReference>
<feature type="region of interest" description="Disordered" evidence="1">
    <location>
        <begin position="1"/>
        <end position="20"/>
    </location>
</feature>
<protein>
    <submittedName>
        <fullName evidence="3">Uncharacterized protein</fullName>
    </submittedName>
</protein>
<dbReference type="EMBL" id="BFEA01000834">
    <property type="protein sequence ID" value="GBG90721.1"/>
    <property type="molecule type" value="Genomic_DNA"/>
</dbReference>
<gene>
    <name evidence="3" type="ORF">CBR_g51230</name>
</gene>
<feature type="transmembrane region" description="Helical" evidence="2">
    <location>
        <begin position="363"/>
        <end position="383"/>
    </location>
</feature>
<reference evidence="3 4" key="1">
    <citation type="journal article" date="2018" name="Cell">
        <title>The Chara Genome: Secondary Complexity and Implications for Plant Terrestrialization.</title>
        <authorList>
            <person name="Nishiyama T."/>
            <person name="Sakayama H."/>
            <person name="Vries J.D."/>
            <person name="Buschmann H."/>
            <person name="Saint-Marcoux D."/>
            <person name="Ullrich K.K."/>
            <person name="Haas F.B."/>
            <person name="Vanderstraeten L."/>
            <person name="Becker D."/>
            <person name="Lang D."/>
            <person name="Vosolsobe S."/>
            <person name="Rombauts S."/>
            <person name="Wilhelmsson P.K.I."/>
            <person name="Janitza P."/>
            <person name="Kern R."/>
            <person name="Heyl A."/>
            <person name="Rumpler F."/>
            <person name="Villalobos L.I.A.C."/>
            <person name="Clay J.M."/>
            <person name="Skokan R."/>
            <person name="Toyoda A."/>
            <person name="Suzuki Y."/>
            <person name="Kagoshima H."/>
            <person name="Schijlen E."/>
            <person name="Tajeshwar N."/>
            <person name="Catarino B."/>
            <person name="Hetherington A.J."/>
            <person name="Saltykova A."/>
            <person name="Bonnot C."/>
            <person name="Breuninger H."/>
            <person name="Symeonidi A."/>
            <person name="Radhakrishnan G.V."/>
            <person name="Van Nieuwerburgh F."/>
            <person name="Deforce D."/>
            <person name="Chang C."/>
            <person name="Karol K.G."/>
            <person name="Hedrich R."/>
            <person name="Ulvskov P."/>
            <person name="Glockner G."/>
            <person name="Delwiche C.F."/>
            <person name="Petrasek J."/>
            <person name="Van de Peer Y."/>
            <person name="Friml J."/>
            <person name="Beilby M."/>
            <person name="Dolan L."/>
            <person name="Kohara Y."/>
            <person name="Sugano S."/>
            <person name="Fujiyama A."/>
            <person name="Delaux P.-M."/>
            <person name="Quint M."/>
            <person name="TheiBen G."/>
            <person name="Hagemann M."/>
            <person name="Harholt J."/>
            <person name="Dunand C."/>
            <person name="Zachgo S."/>
            <person name="Langdale J."/>
            <person name="Maumus F."/>
            <person name="Straeten D.V.D."/>
            <person name="Gould S.B."/>
            <person name="Rensing S.A."/>
        </authorList>
    </citation>
    <scope>NUCLEOTIDE SEQUENCE [LARGE SCALE GENOMIC DNA]</scope>
    <source>
        <strain evidence="3 4">S276</strain>
    </source>
</reference>
<evidence type="ECO:0000313" key="3">
    <source>
        <dbReference type="EMBL" id="GBG90721.1"/>
    </source>
</evidence>
<feature type="transmembrane region" description="Helical" evidence="2">
    <location>
        <begin position="335"/>
        <end position="356"/>
    </location>
</feature>
<dbReference type="Proteomes" id="UP000265515">
    <property type="component" value="Unassembled WGS sequence"/>
</dbReference>
<feature type="transmembrane region" description="Helical" evidence="2">
    <location>
        <begin position="389"/>
        <end position="408"/>
    </location>
</feature>
<keyword evidence="2" id="KW-0472">Membrane</keyword>
<accession>A0A388M834</accession>
<proteinExistence type="predicted"/>
<dbReference type="OrthoDB" id="10606440at2759"/>
<evidence type="ECO:0000313" key="4">
    <source>
        <dbReference type="Proteomes" id="UP000265515"/>
    </source>
</evidence>
<keyword evidence="4" id="KW-1185">Reference proteome</keyword>